<gene>
    <name evidence="2" type="ORF">LCGC14_0789790</name>
</gene>
<feature type="compositionally biased region" description="Basic and acidic residues" evidence="1">
    <location>
        <begin position="166"/>
        <end position="185"/>
    </location>
</feature>
<accession>A0A0F9T032</accession>
<comment type="caution">
    <text evidence="2">The sequence shown here is derived from an EMBL/GenBank/DDBJ whole genome shotgun (WGS) entry which is preliminary data.</text>
</comment>
<evidence type="ECO:0000313" key="2">
    <source>
        <dbReference type="EMBL" id="KKN34838.1"/>
    </source>
</evidence>
<protein>
    <submittedName>
        <fullName evidence="2">Uncharacterized protein</fullName>
    </submittedName>
</protein>
<feature type="region of interest" description="Disordered" evidence="1">
    <location>
        <begin position="166"/>
        <end position="194"/>
    </location>
</feature>
<proteinExistence type="predicted"/>
<name>A0A0F9T032_9ZZZZ</name>
<evidence type="ECO:0000256" key="1">
    <source>
        <dbReference type="SAM" id="MobiDB-lite"/>
    </source>
</evidence>
<feature type="region of interest" description="Disordered" evidence="1">
    <location>
        <begin position="106"/>
        <end position="145"/>
    </location>
</feature>
<dbReference type="EMBL" id="LAZR01002081">
    <property type="protein sequence ID" value="KKN34838.1"/>
    <property type="molecule type" value="Genomic_DNA"/>
</dbReference>
<dbReference type="AlphaFoldDB" id="A0A0F9T032"/>
<organism evidence="2">
    <name type="scientific">marine sediment metagenome</name>
    <dbReference type="NCBI Taxonomy" id="412755"/>
    <lineage>
        <taxon>unclassified sequences</taxon>
        <taxon>metagenomes</taxon>
        <taxon>ecological metagenomes</taxon>
    </lineage>
</organism>
<sequence length="294" mass="32684">MAKNTKKTPATTNSTVVPVLKVTDPQQKKADDLGWTFKQSVNNSGVPIMQISKGRILVAEGISAKTALDAAIKIKIDADTARERKVEADAAKDNEKLLKKQKRAAAIKEREDAKADKLAERDAKAKDRTAEKDNRDAAKLKAKEDAKAARETVCAKKAKTREAEKIAKAEKREAEKIERDVKRAEQEEEDGPASLNRSMQTYREQYRKFNDSCGDDLAEMLRSETTKQNKDGDDVLDLKALWRVAKDNGVDYKKYGHLNPGHQRMVISNVLRGMLNKGTDVKVGNKTVKAPPAK</sequence>
<reference evidence="2" key="1">
    <citation type="journal article" date="2015" name="Nature">
        <title>Complex archaea that bridge the gap between prokaryotes and eukaryotes.</title>
        <authorList>
            <person name="Spang A."/>
            <person name="Saw J.H."/>
            <person name="Jorgensen S.L."/>
            <person name="Zaremba-Niedzwiedzka K."/>
            <person name="Martijn J."/>
            <person name="Lind A.E."/>
            <person name="van Eijk R."/>
            <person name="Schleper C."/>
            <person name="Guy L."/>
            <person name="Ettema T.J."/>
        </authorList>
    </citation>
    <scope>NUCLEOTIDE SEQUENCE</scope>
</reference>